<dbReference type="Proteomes" id="UP000470404">
    <property type="component" value="Unassembled WGS sequence"/>
</dbReference>
<feature type="compositionally biased region" description="Polar residues" evidence="1">
    <location>
        <begin position="1"/>
        <end position="13"/>
    </location>
</feature>
<dbReference type="InterPro" id="IPR007278">
    <property type="entry name" value="DUF397"/>
</dbReference>
<feature type="region of interest" description="Disordered" evidence="1">
    <location>
        <begin position="1"/>
        <end position="20"/>
    </location>
</feature>
<dbReference type="AlphaFoldDB" id="A0A1I5HUJ7"/>
<evidence type="ECO:0000313" key="6">
    <source>
        <dbReference type="Proteomes" id="UP000470404"/>
    </source>
</evidence>
<reference evidence="4 5" key="1">
    <citation type="submission" date="2016-10" db="EMBL/GenBank/DDBJ databases">
        <authorList>
            <person name="de Groot N.N."/>
        </authorList>
    </citation>
    <scope>NUCLEOTIDE SEQUENCE [LARGE SCALE GENOMIC DNA]</scope>
    <source>
        <strain evidence="4 5">DSM 44637</strain>
    </source>
</reference>
<evidence type="ECO:0000256" key="1">
    <source>
        <dbReference type="SAM" id="MobiDB-lite"/>
    </source>
</evidence>
<evidence type="ECO:0000313" key="4">
    <source>
        <dbReference type="EMBL" id="SFO52014.1"/>
    </source>
</evidence>
<dbReference type="RefSeq" id="WP_067580854.1">
    <property type="nucleotide sequence ID" value="NZ_FOWC01000002.1"/>
</dbReference>
<organism evidence="4 5">
    <name type="scientific">Amycolatopsis rubida</name>
    <dbReference type="NCBI Taxonomy" id="112413"/>
    <lineage>
        <taxon>Bacteria</taxon>
        <taxon>Bacillati</taxon>
        <taxon>Actinomycetota</taxon>
        <taxon>Actinomycetes</taxon>
        <taxon>Pseudonocardiales</taxon>
        <taxon>Pseudonocardiaceae</taxon>
        <taxon>Amycolatopsis</taxon>
    </lineage>
</organism>
<evidence type="ECO:0000259" key="2">
    <source>
        <dbReference type="Pfam" id="PF04149"/>
    </source>
</evidence>
<dbReference type="STRING" id="112413.SAMN05421854_10287"/>
<dbReference type="EMBL" id="FOWC01000002">
    <property type="protein sequence ID" value="SFO52014.1"/>
    <property type="molecule type" value="Genomic_DNA"/>
</dbReference>
<dbReference type="EMBL" id="JAAGNC010000061">
    <property type="protein sequence ID" value="NEC55916.1"/>
    <property type="molecule type" value="Genomic_DNA"/>
</dbReference>
<dbReference type="OrthoDB" id="4570646at2"/>
<dbReference type="Pfam" id="PF04149">
    <property type="entry name" value="DUF397"/>
    <property type="match status" value="1"/>
</dbReference>
<evidence type="ECO:0000313" key="3">
    <source>
        <dbReference type="EMBL" id="NEC55916.1"/>
    </source>
</evidence>
<feature type="domain" description="DUF397" evidence="2">
    <location>
        <begin position="16"/>
        <end position="70"/>
    </location>
</feature>
<gene>
    <name evidence="3" type="ORF">G3I59_10035</name>
    <name evidence="4" type="ORF">SAMN05421854_10287</name>
</gene>
<keyword evidence="6" id="KW-1185">Reference proteome</keyword>
<reference evidence="3 6" key="2">
    <citation type="submission" date="2020-01" db="EMBL/GenBank/DDBJ databases">
        <title>Insect and environment-associated Actinomycetes.</title>
        <authorList>
            <person name="Currrie C."/>
            <person name="Chevrette M."/>
            <person name="Carlson C."/>
            <person name="Stubbendieck R."/>
            <person name="Wendt-Pienkowski E."/>
        </authorList>
    </citation>
    <scope>NUCLEOTIDE SEQUENCE [LARGE SCALE GENOMIC DNA]</scope>
    <source>
        <strain evidence="3 6">SID8386</strain>
    </source>
</reference>
<proteinExistence type="predicted"/>
<dbReference type="Proteomes" id="UP000199137">
    <property type="component" value="Unassembled WGS sequence"/>
</dbReference>
<name>A0A1I5HUJ7_9PSEU</name>
<sequence>MSSYDPNTVSSSLDDAAWQRPSACGGNGGDCVEINLSDPDVVAVRDSKISRSPALVFDNQEWAAFSGALRAGQFDR</sequence>
<evidence type="ECO:0000313" key="5">
    <source>
        <dbReference type="Proteomes" id="UP000199137"/>
    </source>
</evidence>
<accession>A0A1I5HUJ7</accession>
<protein>
    <submittedName>
        <fullName evidence="3">DUF397 domain-containing protein</fullName>
    </submittedName>
</protein>